<proteinExistence type="predicted"/>
<organism evidence="1">
    <name type="scientific">hydrothermal vent metagenome</name>
    <dbReference type="NCBI Taxonomy" id="652676"/>
    <lineage>
        <taxon>unclassified sequences</taxon>
        <taxon>metagenomes</taxon>
        <taxon>ecological metagenomes</taxon>
    </lineage>
</organism>
<dbReference type="SUPFAM" id="SSF53254">
    <property type="entry name" value="Phosphoglycerate mutase-like"/>
    <property type="match status" value="1"/>
</dbReference>
<reference evidence="1" key="1">
    <citation type="submission" date="2018-06" db="EMBL/GenBank/DDBJ databases">
        <authorList>
            <person name="Zhirakovskaya E."/>
        </authorList>
    </citation>
    <scope>NUCLEOTIDE SEQUENCE</scope>
</reference>
<sequence>GLISTVLRLASGSDSVSFWIYNTSLNVLEWKRGRWHLVHLNLWDHLPPAWRTF</sequence>
<dbReference type="AlphaFoldDB" id="A0A3B0V542"/>
<accession>A0A3B0V542</accession>
<gene>
    <name evidence="1" type="ORF">MNBD_CHLOROFLEXI01-3774</name>
</gene>
<dbReference type="InterPro" id="IPR029033">
    <property type="entry name" value="His_PPase_superfam"/>
</dbReference>
<protein>
    <submittedName>
        <fullName evidence="1">Uncharacterized protein</fullName>
    </submittedName>
</protein>
<dbReference type="EMBL" id="UOEU01000490">
    <property type="protein sequence ID" value="VAW33892.1"/>
    <property type="molecule type" value="Genomic_DNA"/>
</dbReference>
<feature type="non-terminal residue" evidence="1">
    <location>
        <position position="1"/>
    </location>
</feature>
<name>A0A3B0V542_9ZZZZ</name>
<evidence type="ECO:0000313" key="1">
    <source>
        <dbReference type="EMBL" id="VAW33892.1"/>
    </source>
</evidence>